<sequence length="115" mass="13091">MVIIGHKHRMSAITIQINYRINKKCFVKPPDSLFEQVLQTLYSGIKKSLTARFFPCYRLHPRRTATLPSGCSDGPIVMRERACVDAADNCLNAGAGWMPDKAAIPWRLKRFLEIE</sequence>
<gene>
    <name evidence="1" type="ordered locus">Bcep1808_4944</name>
</gene>
<evidence type="ECO:0000313" key="2">
    <source>
        <dbReference type="Proteomes" id="UP000002287"/>
    </source>
</evidence>
<evidence type="ECO:0000313" key="1">
    <source>
        <dbReference type="EMBL" id="ABO57901.1"/>
    </source>
</evidence>
<dbReference type="KEGG" id="bvi:Bcep1808_4944"/>
<dbReference type="HOGENOM" id="CLU_2104454_0_0_4"/>
<dbReference type="AlphaFoldDB" id="A4JNP8"/>
<dbReference type="EMBL" id="CP000615">
    <property type="protein sequence ID" value="ABO57901.1"/>
    <property type="molecule type" value="Genomic_DNA"/>
</dbReference>
<proteinExistence type="predicted"/>
<organism evidence="1 2">
    <name type="scientific">Burkholderia vietnamiensis (strain G4 / LMG 22486)</name>
    <name type="common">Burkholderia cepacia (strain R1808)</name>
    <dbReference type="NCBI Taxonomy" id="269482"/>
    <lineage>
        <taxon>Bacteria</taxon>
        <taxon>Pseudomonadati</taxon>
        <taxon>Pseudomonadota</taxon>
        <taxon>Betaproteobacteria</taxon>
        <taxon>Burkholderiales</taxon>
        <taxon>Burkholderiaceae</taxon>
        <taxon>Burkholderia</taxon>
        <taxon>Burkholderia cepacia complex</taxon>
    </lineage>
</organism>
<accession>A4JNP8</accession>
<name>A4JNP8_BURVG</name>
<reference evidence="2" key="1">
    <citation type="submission" date="2007-03" db="EMBL/GenBank/DDBJ databases">
        <title>Complete sequence of chromosome 2 of Burkholderia vietnamiensis G4.</title>
        <authorList>
            <consortium name="US DOE Joint Genome Institute"/>
            <person name="Copeland A."/>
            <person name="Lucas S."/>
            <person name="Lapidus A."/>
            <person name="Barry K."/>
            <person name="Detter J.C."/>
            <person name="Glavina del Rio T."/>
            <person name="Hammon N."/>
            <person name="Israni S."/>
            <person name="Dalin E."/>
            <person name="Tice H."/>
            <person name="Pitluck S."/>
            <person name="Chain P."/>
            <person name="Malfatti S."/>
            <person name="Shin M."/>
            <person name="Vergez L."/>
            <person name="Schmutz J."/>
            <person name="Larimer F."/>
            <person name="Land M."/>
            <person name="Hauser L."/>
            <person name="Kyrpides N."/>
            <person name="Tiedje J."/>
            <person name="Richardson P."/>
        </authorList>
    </citation>
    <scope>NUCLEOTIDE SEQUENCE [LARGE SCALE GENOMIC DNA]</scope>
    <source>
        <strain evidence="2">G4 / LMG 22486</strain>
    </source>
</reference>
<dbReference type="Proteomes" id="UP000002287">
    <property type="component" value="Chromosome 2"/>
</dbReference>
<protein>
    <submittedName>
        <fullName evidence="1">Uncharacterized protein</fullName>
    </submittedName>
</protein>